<dbReference type="Proteomes" id="UP001495779">
    <property type="component" value="Unassembled WGS sequence"/>
</dbReference>
<dbReference type="GO" id="GO:0006313">
    <property type="term" value="P:DNA transposition"/>
    <property type="evidence" value="ECO:0007669"/>
    <property type="project" value="InterPro"/>
</dbReference>
<sequence>MMTHCDIKTDYNWKSKYGGMEANDVKRLKELEEEKRKLKKLFAAVSFENHAMKALFAKKVSDGRVEQPYAQSLKATSLSVIKPCKLISLSQATLYRQLLDWGNKDHETLDAIQARHPFI</sequence>
<dbReference type="InterPro" id="IPR002514">
    <property type="entry name" value="Transposase_8"/>
</dbReference>
<reference evidence="3 4" key="1">
    <citation type="submission" date="2021-04" db="EMBL/GenBank/DDBJ databases">
        <title>Determining the burden of carbapenem-resistant Enterobacterales from a tertiary public heath setting in Bangladesh: a clinical, epidemiological, and molecular study.</title>
        <authorList>
            <person name="Farzana R."/>
            <person name="Walsh T.R."/>
        </authorList>
    </citation>
    <scope>NUCLEOTIDE SEQUENCE [LARGE SCALE GENOMIC DNA]</scope>
    <source>
        <strain evidence="4">dmpro_s316</strain>
        <strain evidence="3">Dmpro_s316</strain>
    </source>
</reference>
<dbReference type="GO" id="GO:0004803">
    <property type="term" value="F:transposase activity"/>
    <property type="evidence" value="ECO:0007669"/>
    <property type="project" value="InterPro"/>
</dbReference>
<evidence type="ECO:0000313" key="2">
    <source>
        <dbReference type="EMBL" id="EMP9432306.1"/>
    </source>
</evidence>
<evidence type="ECO:0000313" key="3">
    <source>
        <dbReference type="EMBL" id="MER5076767.1"/>
    </source>
</evidence>
<keyword evidence="1" id="KW-0175">Coiled coil</keyword>
<dbReference type="GO" id="GO:0003677">
    <property type="term" value="F:DNA binding"/>
    <property type="evidence" value="ECO:0007669"/>
    <property type="project" value="InterPro"/>
</dbReference>
<name>A0AAI9HY73_PROST</name>
<dbReference type="EMBL" id="JAGSRH010000009">
    <property type="protein sequence ID" value="MER5076767.1"/>
    <property type="molecule type" value="Genomic_DNA"/>
</dbReference>
<accession>A0AAI9HY73</accession>
<comment type="caution">
    <text evidence="2">The sequence shown here is derived from an EMBL/GenBank/DDBJ whole genome shotgun (WGS) entry which is preliminary data.</text>
</comment>
<evidence type="ECO:0008006" key="5">
    <source>
        <dbReference type="Google" id="ProtNLM"/>
    </source>
</evidence>
<dbReference type="PANTHER" id="PTHR33609:SF5">
    <property type="entry name" value="LOW CALCIUM RESPONSE LOCUS PROTEIN S"/>
    <property type="match status" value="1"/>
</dbReference>
<gene>
    <name evidence="2" type="ORF">JRA39_001324</name>
    <name evidence="3" type="ORF">KDV35_07825</name>
</gene>
<feature type="coiled-coil region" evidence="1">
    <location>
        <begin position="21"/>
        <end position="48"/>
    </location>
</feature>
<dbReference type="InterPro" id="IPR052546">
    <property type="entry name" value="Transposase_8_domain"/>
</dbReference>
<proteinExistence type="predicted"/>
<evidence type="ECO:0000313" key="4">
    <source>
        <dbReference type="Proteomes" id="UP001495779"/>
    </source>
</evidence>
<evidence type="ECO:0000256" key="1">
    <source>
        <dbReference type="SAM" id="Coils"/>
    </source>
</evidence>
<dbReference type="PANTHER" id="PTHR33609">
    <property type="entry name" value="LOW CALCIUM RESPONSE LOCUS PROTEIN S"/>
    <property type="match status" value="1"/>
</dbReference>
<protein>
    <recommendedName>
        <fullName evidence="5">Transposase</fullName>
    </recommendedName>
</protein>
<dbReference type="EMBL" id="AAZDVE040000007">
    <property type="protein sequence ID" value="EMP9432306.1"/>
    <property type="molecule type" value="Genomic_DNA"/>
</dbReference>
<dbReference type="AlphaFoldDB" id="A0AAI9HY73"/>
<organism evidence="2">
    <name type="scientific">Providencia stuartii</name>
    <dbReference type="NCBI Taxonomy" id="588"/>
    <lineage>
        <taxon>Bacteria</taxon>
        <taxon>Pseudomonadati</taxon>
        <taxon>Pseudomonadota</taxon>
        <taxon>Gammaproteobacteria</taxon>
        <taxon>Enterobacterales</taxon>
        <taxon>Morganellaceae</taxon>
        <taxon>Providencia</taxon>
    </lineage>
</organism>
<dbReference type="Pfam" id="PF01527">
    <property type="entry name" value="HTH_Tnp_1"/>
    <property type="match status" value="1"/>
</dbReference>
<reference evidence="2" key="2">
    <citation type="submission" date="2024-02" db="EMBL/GenBank/DDBJ databases">
        <authorList>
            <consortium name="Clinical and Environmental Microbiology Branch: Whole genome sequencing antimicrobial resistance pathogens in the healthcare setting"/>
        </authorList>
    </citation>
    <scope>NUCLEOTIDE SEQUENCE</scope>
    <source>
        <strain evidence="2">2020GO-00142</strain>
    </source>
</reference>